<evidence type="ECO:0000256" key="1">
    <source>
        <dbReference type="SAM" id="SignalP"/>
    </source>
</evidence>
<evidence type="ECO:0000313" key="3">
    <source>
        <dbReference type="EMBL" id="RBM68220.1"/>
    </source>
</evidence>
<keyword evidence="1" id="KW-0732">Signal</keyword>
<protein>
    <recommendedName>
        <fullName evidence="2">RbmA-like FnIII domain-containing protein</fullName>
    </recommendedName>
</protein>
<dbReference type="EMBL" id="QKKU01000051">
    <property type="protein sequence ID" value="RBM68220.1"/>
    <property type="molecule type" value="Genomic_DNA"/>
</dbReference>
<proteinExistence type="predicted"/>
<comment type="caution">
    <text evidence="3">The sequence shown here is derived from an EMBL/GenBank/DDBJ whole genome shotgun (WGS) entry which is preliminary data.</text>
</comment>
<feature type="signal peptide" evidence="1">
    <location>
        <begin position="1"/>
        <end position="22"/>
    </location>
</feature>
<name>A0ABD7FVP2_9VIBR</name>
<dbReference type="Gene3D" id="2.60.40.3880">
    <property type="match status" value="2"/>
</dbReference>
<evidence type="ECO:0000313" key="4">
    <source>
        <dbReference type="Proteomes" id="UP000252199"/>
    </source>
</evidence>
<sequence length="262" mass="29240">MNIRRTYLASCFALLFSAASFAEVNCETKPLIESDITLSQNQLASIGGYISSDFYIVNESCESMKFKYWLSVKGPQGLYFPAKAVVGVETALEYNADLSTGRKLNVTRGFWIPQYMADGQYTVSLQVVAENGEIFKTDKTFVKGVNPHELPELDRLTIDIQNQFDISSVETSGYIPFSIALKNGRESAAKVEFWMNAIGPNGLIIPVHAREKWTIESGDTYSKIRGFNFDKSYPAGEYIINTQIVDTVSGERVEKSITVTKK</sequence>
<feature type="domain" description="RbmA-like FnIII" evidence="2">
    <location>
        <begin position="34"/>
        <end position="144"/>
    </location>
</feature>
<gene>
    <name evidence="3" type="ORF">DLR72_08315</name>
</gene>
<dbReference type="Proteomes" id="UP000252199">
    <property type="component" value="Unassembled WGS sequence"/>
</dbReference>
<accession>A0ABD7FVP2</accession>
<reference evidence="3 4" key="1">
    <citation type="submission" date="2018-06" db="EMBL/GenBank/DDBJ databases">
        <title>Draft genome sequences of nine Vibrio sp. clinical isolates from across the United States representing the closest known relative of Vibrio cholerae.</title>
        <authorList>
            <person name="Islam M.T."/>
            <person name="Liang K."/>
            <person name="Im M.S."/>
            <person name="Winkjer J."/>
            <person name="Busby S."/>
            <person name="Batra D."/>
            <person name="Rowe L."/>
            <person name="Tarr C.L."/>
            <person name="Boucher Y."/>
        </authorList>
    </citation>
    <scope>NUCLEOTIDE SEQUENCE [LARGE SCALE GENOMIC DNA]</scope>
    <source>
        <strain evidence="3 4">2017V-1110</strain>
    </source>
</reference>
<feature type="domain" description="RbmA-like FnIII" evidence="2">
    <location>
        <begin position="158"/>
        <end position="262"/>
    </location>
</feature>
<evidence type="ECO:0000259" key="2">
    <source>
        <dbReference type="Pfam" id="PF22021"/>
    </source>
</evidence>
<dbReference type="InterPro" id="IPR054171">
    <property type="entry name" value="RbmA-like_FnIII"/>
</dbReference>
<feature type="chain" id="PRO_5044754306" description="RbmA-like FnIII domain-containing protein" evidence="1">
    <location>
        <begin position="23"/>
        <end position="262"/>
    </location>
</feature>
<organism evidence="3 4">
    <name type="scientific">Vibrio paracholerae</name>
    <dbReference type="NCBI Taxonomy" id="650003"/>
    <lineage>
        <taxon>Bacteria</taxon>
        <taxon>Pseudomonadati</taxon>
        <taxon>Pseudomonadota</taxon>
        <taxon>Gammaproteobacteria</taxon>
        <taxon>Vibrionales</taxon>
        <taxon>Vibrionaceae</taxon>
        <taxon>Vibrio</taxon>
    </lineage>
</organism>
<dbReference type="RefSeq" id="WP_113610500.1">
    <property type="nucleotide sequence ID" value="NZ_CAWQMY010000116.1"/>
</dbReference>
<dbReference type="Pfam" id="PF22021">
    <property type="entry name" value="RbmA-like_FnIII"/>
    <property type="match status" value="2"/>
</dbReference>
<dbReference type="AlphaFoldDB" id="A0ABD7FVP2"/>